<dbReference type="Proteomes" id="UP000005239">
    <property type="component" value="Unassembled WGS sequence"/>
</dbReference>
<dbReference type="InterPro" id="IPR053286">
    <property type="entry name" value="Nematode_rcpt-like_srab"/>
</dbReference>
<proteinExistence type="predicted"/>
<protein>
    <submittedName>
        <fullName evidence="5">G protein-coupled receptor</fullName>
    </submittedName>
</protein>
<accession>A0A8R1UA92</accession>
<evidence type="ECO:0000256" key="3">
    <source>
        <dbReference type="ARBA" id="ARBA00022989"/>
    </source>
</evidence>
<dbReference type="EnsemblMetazoa" id="PPA15617.1">
    <property type="protein sequence ID" value="PPA15617.1"/>
    <property type="gene ID" value="WBGene00105171"/>
</dbReference>
<evidence type="ECO:0000256" key="4">
    <source>
        <dbReference type="ARBA" id="ARBA00023136"/>
    </source>
</evidence>
<reference evidence="5" key="2">
    <citation type="submission" date="2022-06" db="UniProtKB">
        <authorList>
            <consortium name="EnsemblMetazoa"/>
        </authorList>
    </citation>
    <scope>IDENTIFICATION</scope>
    <source>
        <strain evidence="5">PS312</strain>
    </source>
</reference>
<evidence type="ECO:0000256" key="2">
    <source>
        <dbReference type="ARBA" id="ARBA00022692"/>
    </source>
</evidence>
<accession>A0A2A6CNF1</accession>
<keyword evidence="3" id="KW-1133">Transmembrane helix</keyword>
<evidence type="ECO:0000313" key="6">
    <source>
        <dbReference type="Proteomes" id="UP000005239"/>
    </source>
</evidence>
<keyword evidence="2" id="KW-0812">Transmembrane</keyword>
<organism evidence="5 6">
    <name type="scientific">Pristionchus pacificus</name>
    <name type="common">Parasitic nematode worm</name>
    <dbReference type="NCBI Taxonomy" id="54126"/>
    <lineage>
        <taxon>Eukaryota</taxon>
        <taxon>Metazoa</taxon>
        <taxon>Ecdysozoa</taxon>
        <taxon>Nematoda</taxon>
        <taxon>Chromadorea</taxon>
        <taxon>Rhabditida</taxon>
        <taxon>Rhabditina</taxon>
        <taxon>Diplogasteromorpha</taxon>
        <taxon>Diplogasteroidea</taxon>
        <taxon>Neodiplogasteridae</taxon>
        <taxon>Pristionchus</taxon>
    </lineage>
</organism>
<name>A0A2A6CNF1_PRIPA</name>
<dbReference type="InterPro" id="IPR019408">
    <property type="entry name" value="7TM_GPCR_serpentine_rcpt_Srab"/>
</dbReference>
<dbReference type="Pfam" id="PF10292">
    <property type="entry name" value="7TM_GPCR_Srab"/>
    <property type="match status" value="1"/>
</dbReference>
<comment type="subcellular location">
    <subcellularLocation>
        <location evidence="1">Membrane</location>
        <topology evidence="1">Multi-pass membrane protein</topology>
    </subcellularLocation>
</comment>
<dbReference type="PANTHER" id="PTHR46561">
    <property type="entry name" value="SERPENTINE RECEPTOR, CLASS AB (CLASS A-LIKE)-RELATED"/>
    <property type="match status" value="1"/>
</dbReference>
<keyword evidence="4" id="KW-0472">Membrane</keyword>
<gene>
    <name evidence="5" type="primary">WBGene00105171</name>
</gene>
<dbReference type="AlphaFoldDB" id="A0A2A6CNF1"/>
<evidence type="ECO:0000256" key="1">
    <source>
        <dbReference type="ARBA" id="ARBA00004141"/>
    </source>
</evidence>
<evidence type="ECO:0000313" key="5">
    <source>
        <dbReference type="EnsemblMetazoa" id="PPA15617.1"/>
    </source>
</evidence>
<keyword evidence="6" id="KW-1185">Reference proteome</keyword>
<reference evidence="6" key="1">
    <citation type="journal article" date="2008" name="Nat. Genet.">
        <title>The Pristionchus pacificus genome provides a unique perspective on nematode lifestyle and parasitism.</title>
        <authorList>
            <person name="Dieterich C."/>
            <person name="Clifton S.W."/>
            <person name="Schuster L.N."/>
            <person name="Chinwalla A."/>
            <person name="Delehaunty K."/>
            <person name="Dinkelacker I."/>
            <person name="Fulton L."/>
            <person name="Fulton R."/>
            <person name="Godfrey J."/>
            <person name="Minx P."/>
            <person name="Mitreva M."/>
            <person name="Roeseler W."/>
            <person name="Tian H."/>
            <person name="Witte H."/>
            <person name="Yang S.P."/>
            <person name="Wilson R.K."/>
            <person name="Sommer R.J."/>
        </authorList>
    </citation>
    <scope>NUCLEOTIDE SEQUENCE [LARGE SCALE GENOMIC DNA]</scope>
    <source>
        <strain evidence="6">PS312</strain>
    </source>
</reference>
<dbReference type="PANTHER" id="PTHR46561:SF11">
    <property type="entry name" value="SERPENTINE RECEPTOR CLASS ALPHA_BETA-14"/>
    <property type="match status" value="1"/>
</dbReference>
<dbReference type="GO" id="GO:0016020">
    <property type="term" value="C:membrane"/>
    <property type="evidence" value="ECO:0007669"/>
    <property type="project" value="UniProtKB-SubCell"/>
</dbReference>
<sequence>MDTEPLDDAVFYSKSVYLRVMIVIRVKLACIALVLLAVLHANRKKFVAHRSLSVLLNCHFFWVCLMCVSVIVDHLNVAYILIAKSPIHLINSDFACLVKILPKCIGIYGSICSLFMMSLERYTSSTSLSTYETSHKFYGHKLAAGHMMMIVLLTTAFTVMYGNDNNQTAYCKTTSPKGKVHNPICAIFLAFLEAWTIVVFTRLLGKNERRLKSTTPFTLTEKYQITENVRMIRIMLPVVWSHVLITTAAIIIFFIVLSHSRFMESKNKLSLRTRSISSFYRASVCRCSFCDNSGEKLLDARRAKAVMETNTATGEQLNAAYTVVLQAAWNSADVNFIEASRDNIEFRSI</sequence>